<dbReference type="InterPro" id="IPR017900">
    <property type="entry name" value="4Fe4S_Fe_S_CS"/>
</dbReference>
<name>A0A554LBR0_9BACT</name>
<keyword evidence="2 6" id="KW-0479">Metal-binding</keyword>
<evidence type="ECO:0000256" key="3">
    <source>
        <dbReference type="ARBA" id="ARBA00022982"/>
    </source>
</evidence>
<dbReference type="SUPFAM" id="SSF54862">
    <property type="entry name" value="4Fe-4S ferredoxins"/>
    <property type="match status" value="1"/>
</dbReference>
<evidence type="ECO:0000313" key="8">
    <source>
        <dbReference type="EMBL" id="TSC90326.1"/>
    </source>
</evidence>
<proteinExistence type="predicted"/>
<evidence type="ECO:0000259" key="7">
    <source>
        <dbReference type="PROSITE" id="PS51379"/>
    </source>
</evidence>
<sequence>MARYKIVQDHEACIGCGTCVSLCPQNWQMGDDGKASPKKTEIDDVACNQEAAENCPVQCIKISKI</sequence>
<dbReference type="InterPro" id="IPR001080">
    <property type="entry name" value="3Fe4S_ferredoxin"/>
</dbReference>
<gene>
    <name evidence="8" type="ORF">CEN92_467</name>
</gene>
<evidence type="ECO:0000256" key="2">
    <source>
        <dbReference type="ARBA" id="ARBA00022723"/>
    </source>
</evidence>
<evidence type="ECO:0000256" key="1">
    <source>
        <dbReference type="ARBA" id="ARBA00022448"/>
    </source>
</evidence>
<keyword evidence="1 6" id="KW-0813">Transport</keyword>
<keyword evidence="4 6" id="KW-0408">Iron</keyword>
<dbReference type="Pfam" id="PF13459">
    <property type="entry name" value="Fer4_15"/>
    <property type="match status" value="1"/>
</dbReference>
<evidence type="ECO:0000256" key="5">
    <source>
        <dbReference type="ARBA" id="ARBA00023014"/>
    </source>
</evidence>
<dbReference type="PROSITE" id="PS00198">
    <property type="entry name" value="4FE4S_FER_1"/>
    <property type="match status" value="1"/>
</dbReference>
<feature type="domain" description="4Fe-4S ferredoxin-type" evidence="7">
    <location>
        <begin position="4"/>
        <end position="32"/>
    </location>
</feature>
<dbReference type="Proteomes" id="UP000318296">
    <property type="component" value="Unassembled WGS sequence"/>
</dbReference>
<keyword evidence="5 6" id="KW-0411">Iron-sulfur</keyword>
<dbReference type="PANTHER" id="PTHR36923">
    <property type="entry name" value="FERREDOXIN"/>
    <property type="match status" value="1"/>
</dbReference>
<comment type="function">
    <text evidence="6">Ferredoxins are iron-sulfur proteins that transfer electrons in a wide variety of metabolic reactions.</text>
</comment>
<evidence type="ECO:0000256" key="6">
    <source>
        <dbReference type="RuleBase" id="RU368020"/>
    </source>
</evidence>
<dbReference type="GO" id="GO:0009055">
    <property type="term" value="F:electron transfer activity"/>
    <property type="evidence" value="ECO:0007669"/>
    <property type="project" value="UniProtKB-UniRule"/>
</dbReference>
<organism evidence="8 9">
    <name type="scientific">Candidatus Berkelbacteria bacterium Licking1014_96</name>
    <dbReference type="NCBI Taxonomy" id="2017149"/>
    <lineage>
        <taxon>Bacteria</taxon>
        <taxon>Candidatus Berkelbacteria</taxon>
    </lineage>
</organism>
<comment type="caution">
    <text evidence="8">The sequence shown here is derived from an EMBL/GenBank/DDBJ whole genome shotgun (WGS) entry which is preliminary data.</text>
</comment>
<dbReference type="Gene3D" id="3.30.70.20">
    <property type="match status" value="1"/>
</dbReference>
<dbReference type="AlphaFoldDB" id="A0A554LBR0"/>
<reference evidence="8 9" key="1">
    <citation type="submission" date="2017-07" db="EMBL/GenBank/DDBJ databases">
        <title>Mechanisms for carbon and nitrogen cycling indicate functional differentiation within the Candidate Phyla Radiation.</title>
        <authorList>
            <person name="Danczak R.E."/>
            <person name="Johnston M.D."/>
            <person name="Kenah C."/>
            <person name="Slattery M."/>
            <person name="Wrighton K.C."/>
            <person name="Wilkins M.J."/>
        </authorList>
    </citation>
    <scope>NUCLEOTIDE SEQUENCE [LARGE SCALE GENOMIC DNA]</scope>
    <source>
        <strain evidence="8">Licking1014_96</strain>
    </source>
</reference>
<dbReference type="GO" id="GO:0051536">
    <property type="term" value="F:iron-sulfur cluster binding"/>
    <property type="evidence" value="ECO:0007669"/>
    <property type="project" value="UniProtKB-KW"/>
</dbReference>
<dbReference type="GO" id="GO:0005506">
    <property type="term" value="F:iron ion binding"/>
    <property type="evidence" value="ECO:0007669"/>
    <property type="project" value="UniProtKB-UniRule"/>
</dbReference>
<protein>
    <recommendedName>
        <fullName evidence="6">Ferredoxin</fullName>
    </recommendedName>
</protein>
<dbReference type="EMBL" id="VMGH01000082">
    <property type="protein sequence ID" value="TSC90326.1"/>
    <property type="molecule type" value="Genomic_DNA"/>
</dbReference>
<evidence type="ECO:0000313" key="9">
    <source>
        <dbReference type="Proteomes" id="UP000318296"/>
    </source>
</evidence>
<evidence type="ECO:0000256" key="4">
    <source>
        <dbReference type="ARBA" id="ARBA00023004"/>
    </source>
</evidence>
<dbReference type="PROSITE" id="PS51379">
    <property type="entry name" value="4FE4S_FER_2"/>
    <property type="match status" value="1"/>
</dbReference>
<dbReference type="InterPro" id="IPR051269">
    <property type="entry name" value="Fe-S_cluster_ET"/>
</dbReference>
<accession>A0A554LBR0</accession>
<dbReference type="PRINTS" id="PR00352">
    <property type="entry name" value="3FE4SFRDOXIN"/>
</dbReference>
<keyword evidence="3 6" id="KW-0249">Electron transport</keyword>
<dbReference type="PANTHER" id="PTHR36923:SF3">
    <property type="entry name" value="FERREDOXIN"/>
    <property type="match status" value="1"/>
</dbReference>
<dbReference type="InterPro" id="IPR017896">
    <property type="entry name" value="4Fe4S_Fe-S-bd"/>
</dbReference>